<evidence type="ECO:0000259" key="6">
    <source>
        <dbReference type="Pfam" id="PF02668"/>
    </source>
</evidence>
<keyword evidence="3 7" id="KW-0223">Dioxygenase</keyword>
<dbReference type="PANTHER" id="PTHR30468">
    <property type="entry name" value="ALPHA-KETOGLUTARATE-DEPENDENT SULFONATE DIOXYGENASE"/>
    <property type="match status" value="1"/>
</dbReference>
<evidence type="ECO:0000256" key="2">
    <source>
        <dbReference type="ARBA" id="ARBA00022723"/>
    </source>
</evidence>
<dbReference type="Pfam" id="PF02668">
    <property type="entry name" value="TauD"/>
    <property type="match status" value="1"/>
</dbReference>
<dbReference type="EMBL" id="CP014205">
    <property type="protein sequence ID" value="AMQ84684.2"/>
    <property type="molecule type" value="Genomic_DNA"/>
</dbReference>
<accession>A0ABN4MTP0</accession>
<dbReference type="SUPFAM" id="SSF51197">
    <property type="entry name" value="Clavaminate synthase-like"/>
    <property type="match status" value="1"/>
</dbReference>
<keyword evidence="2" id="KW-0479">Metal-binding</keyword>
<evidence type="ECO:0000313" key="8">
    <source>
        <dbReference type="Proteomes" id="UP000075187"/>
    </source>
</evidence>
<dbReference type="InterPro" id="IPR042098">
    <property type="entry name" value="TauD-like_sf"/>
</dbReference>
<evidence type="ECO:0000256" key="4">
    <source>
        <dbReference type="ARBA" id="ARBA00023002"/>
    </source>
</evidence>
<evidence type="ECO:0000256" key="3">
    <source>
        <dbReference type="ARBA" id="ARBA00022964"/>
    </source>
</evidence>
<gene>
    <name evidence="7" type="ORF">AWU82_15625</name>
</gene>
<protein>
    <submittedName>
        <fullName evidence="7">TauD/TfdA family dioxygenase</fullName>
    </submittedName>
</protein>
<comment type="similarity">
    <text evidence="1">Belongs to the TfdA dioxygenase family.</text>
</comment>
<feature type="domain" description="TauD/TfdA-like" evidence="6">
    <location>
        <begin position="50"/>
        <end position="318"/>
    </location>
</feature>
<proteinExistence type="inferred from homology"/>
<sequence>MRSQPGRYSRPEPDAQKQRFIASQPWCWPGPARAGCLTDVVQETFNVKRTDLADTFVTAVTNFDINTASLNEIRAIQELVYERKVVALKNQRLTRDGYQQFAACFGELEQFKLKSYHDPDYPNILVINNRNGEGAVGARKLGNMWHSDSSYLAKPLPLTMLHAQQLPETGGDTLFVDMQSVYDDLPKDLYERVRNRQAVHDVRWTYKVKEDDVGESIQEIFARLEQTFPASTHPTVAVHPRTQRESLYVNPGYTVNINGYSQEQSKALLDELFEFALTPERIFNYQWEPHDLLIWDNRSVLHCATELPREARRVMFRIGVNDGEFFAGNALQEQVA</sequence>
<evidence type="ECO:0000313" key="7">
    <source>
        <dbReference type="EMBL" id="AMQ84684.2"/>
    </source>
</evidence>
<organism evidence="7 8">
    <name type="scientific">Pseudomonas glycinae</name>
    <dbReference type="NCBI Taxonomy" id="1785145"/>
    <lineage>
        <taxon>Bacteria</taxon>
        <taxon>Pseudomonadati</taxon>
        <taxon>Pseudomonadota</taxon>
        <taxon>Gammaproteobacteria</taxon>
        <taxon>Pseudomonadales</taxon>
        <taxon>Pseudomonadaceae</taxon>
        <taxon>Pseudomonas</taxon>
    </lineage>
</organism>
<keyword evidence="5" id="KW-0408">Iron</keyword>
<dbReference type="GO" id="GO:0051213">
    <property type="term" value="F:dioxygenase activity"/>
    <property type="evidence" value="ECO:0007669"/>
    <property type="project" value="UniProtKB-KW"/>
</dbReference>
<dbReference type="Proteomes" id="UP000075187">
    <property type="component" value="Chromosome"/>
</dbReference>
<name>A0ABN4MTP0_9PSED</name>
<reference evidence="7" key="1">
    <citation type="submission" date="2017-12" db="EMBL/GenBank/DDBJ databases">
        <title>Pseudomonas sp. MS586 complete sequence.</title>
        <authorList>
            <person name="Lu S."/>
            <person name="Deng P."/>
        </authorList>
    </citation>
    <scope>NUCLEOTIDE SEQUENCE</scope>
    <source>
        <strain evidence="7">MS586</strain>
    </source>
</reference>
<keyword evidence="8" id="KW-1185">Reference proteome</keyword>
<dbReference type="InterPro" id="IPR051323">
    <property type="entry name" value="AtsK-like"/>
</dbReference>
<dbReference type="PANTHER" id="PTHR30468:SF1">
    <property type="entry name" value="ALPHA-KETOGLUTARATE-DEPENDENT SULFONATE DIOXYGENASE"/>
    <property type="match status" value="1"/>
</dbReference>
<keyword evidence="4" id="KW-0560">Oxidoreductase</keyword>
<evidence type="ECO:0000256" key="1">
    <source>
        <dbReference type="ARBA" id="ARBA00005896"/>
    </source>
</evidence>
<evidence type="ECO:0000256" key="5">
    <source>
        <dbReference type="ARBA" id="ARBA00023004"/>
    </source>
</evidence>
<dbReference type="Gene3D" id="3.60.130.10">
    <property type="entry name" value="Clavaminate synthase-like"/>
    <property type="match status" value="1"/>
</dbReference>
<dbReference type="InterPro" id="IPR003819">
    <property type="entry name" value="TauD/TfdA-like"/>
</dbReference>